<gene>
    <name evidence="6" type="ORF">A0U91_05795</name>
</gene>
<dbReference type="GO" id="GO:0016829">
    <property type="term" value="F:lyase activity"/>
    <property type="evidence" value="ECO:0007669"/>
    <property type="project" value="UniProtKB-KW"/>
</dbReference>
<dbReference type="PANTHER" id="PTHR16943">
    <property type="entry name" value="2-METHYLCITRATE DEHYDRATASE-RELATED"/>
    <property type="match status" value="1"/>
</dbReference>
<feature type="domain" description="MmgE/PrpD N-terminal" evidence="4">
    <location>
        <begin position="20"/>
        <end position="264"/>
    </location>
</feature>
<evidence type="ECO:0000313" key="7">
    <source>
        <dbReference type="Proteomes" id="UP000189055"/>
    </source>
</evidence>
<dbReference type="Pfam" id="PF03972">
    <property type="entry name" value="MmgE_PrpD_N"/>
    <property type="match status" value="1"/>
</dbReference>
<dbReference type="InterPro" id="IPR045337">
    <property type="entry name" value="MmgE_PrpD_C"/>
</dbReference>
<sequence>MQYHDVRVHPETERLPRSGQLAWKIAQVAADPVPVDIEVTEMVVNRLIDNASVAVASLNRHSVVSARAEALAHRRPNGATLFGMGPDIRVHAEWAAWANGTAVRELDYHDTFLAAEYSHPGDNLPGILAVAQQCHRSGADFIRGAATGYEIQIDLARAICLHKHKIDHVAHLGPSVAAGIGTLLRLPPAVIYQAIGQALHVTTATRQSRKGEISSWKAYAPAHAGKMAVEAVDRAMMGETAPAPIYEGEDGVIAWMLDGKNAQYHVPLPAQGEAKRAILSSFTKEHSAEYQSQALIDLAFKMGRKISDWDAVEDILIETSHHTHYVIGTGANDPQKFDPHASRETLDHSIMYIVAVALQDGAWHHERSYAPERARREDTVRLWRKIHTVEKPEWTERYHDANPDRKAFGGRIIIRMKDGSVLEDELAVANAHTLGATPWQRTDYIRKFRTLSEGIVPQEEVRRFLDVVQKLPQLQAGELHMLELQLPAASLQQSKAEGIFNFGQSRTEADVTRPSAVLAS</sequence>
<proteinExistence type="inferred from homology"/>
<dbReference type="Pfam" id="PF19305">
    <property type="entry name" value="MmgE_PrpD_C"/>
    <property type="match status" value="1"/>
</dbReference>
<comment type="subunit">
    <text evidence="2">Monomer.</text>
</comment>
<dbReference type="InterPro" id="IPR036148">
    <property type="entry name" value="MmgE/PrpD_sf"/>
</dbReference>
<keyword evidence="3" id="KW-0456">Lyase</keyword>
<dbReference type="InterPro" id="IPR042188">
    <property type="entry name" value="MmgE/PrpD_sf_2"/>
</dbReference>
<dbReference type="PANTHER" id="PTHR16943:SF8">
    <property type="entry name" value="2-METHYLCITRATE DEHYDRATASE"/>
    <property type="match status" value="1"/>
</dbReference>
<evidence type="ECO:0000259" key="5">
    <source>
        <dbReference type="Pfam" id="PF19305"/>
    </source>
</evidence>
<feature type="domain" description="MmgE/PrpD C-terminal" evidence="5">
    <location>
        <begin position="286"/>
        <end position="471"/>
    </location>
</feature>
<accession>A0A1U9LDM3</accession>
<organism evidence="6 7">
    <name type="scientific">Acetobacter persici</name>
    <dbReference type="NCBI Taxonomy" id="1076596"/>
    <lineage>
        <taxon>Bacteria</taxon>
        <taxon>Pseudomonadati</taxon>
        <taxon>Pseudomonadota</taxon>
        <taxon>Alphaproteobacteria</taxon>
        <taxon>Acetobacterales</taxon>
        <taxon>Acetobacteraceae</taxon>
        <taxon>Acetobacter</taxon>
    </lineage>
</organism>
<reference evidence="6 7" key="1">
    <citation type="submission" date="2016-03" db="EMBL/GenBank/DDBJ databases">
        <title>Acetic acid bacteria sequencing.</title>
        <authorList>
            <person name="Brandt J."/>
            <person name="Jakob F."/>
            <person name="Vogel R.F."/>
        </authorList>
    </citation>
    <scope>NUCLEOTIDE SEQUENCE [LARGE SCALE GENOMIC DNA]</scope>
    <source>
        <strain evidence="6 7">TMW2.1084</strain>
    </source>
</reference>
<dbReference type="AlphaFoldDB" id="A0A1U9LDM3"/>
<comment type="similarity">
    <text evidence="1">Belongs to the PrpD family.</text>
</comment>
<evidence type="ECO:0000256" key="1">
    <source>
        <dbReference type="ARBA" id="ARBA00006174"/>
    </source>
</evidence>
<dbReference type="Proteomes" id="UP000189055">
    <property type="component" value="Chromosome"/>
</dbReference>
<dbReference type="STRING" id="1076596.A0U91_05795"/>
<evidence type="ECO:0000256" key="3">
    <source>
        <dbReference type="ARBA" id="ARBA00023239"/>
    </source>
</evidence>
<dbReference type="KEGG" id="aper:A0U91_05795"/>
<dbReference type="InterPro" id="IPR042183">
    <property type="entry name" value="MmgE/PrpD_sf_1"/>
</dbReference>
<dbReference type="InterPro" id="IPR005656">
    <property type="entry name" value="MmgE_PrpD"/>
</dbReference>
<dbReference type="InterPro" id="IPR045336">
    <property type="entry name" value="MmgE_PrpD_N"/>
</dbReference>
<dbReference type="RefSeq" id="WP_077930419.1">
    <property type="nucleotide sequence ID" value="NZ_CP014687.1"/>
</dbReference>
<name>A0A1U9LDM3_9PROT</name>
<protein>
    <submittedName>
        <fullName evidence="6">2-methylcitrate dehydratase</fullName>
    </submittedName>
</protein>
<dbReference type="SUPFAM" id="SSF103378">
    <property type="entry name" value="2-methylcitrate dehydratase PrpD"/>
    <property type="match status" value="1"/>
</dbReference>
<evidence type="ECO:0000259" key="4">
    <source>
        <dbReference type="Pfam" id="PF03972"/>
    </source>
</evidence>
<dbReference type="Gene3D" id="1.10.4100.10">
    <property type="entry name" value="2-methylcitrate dehydratase PrpD"/>
    <property type="match status" value="1"/>
</dbReference>
<dbReference type="FunFam" id="1.10.4100.10:FF:000003">
    <property type="entry name" value="2-methylcitrate dehydratase 1"/>
    <property type="match status" value="1"/>
</dbReference>
<dbReference type="Gene3D" id="3.30.1330.120">
    <property type="entry name" value="2-methylcitrate dehydratase PrpD"/>
    <property type="match status" value="1"/>
</dbReference>
<evidence type="ECO:0000256" key="2">
    <source>
        <dbReference type="ARBA" id="ARBA00011245"/>
    </source>
</evidence>
<evidence type="ECO:0000313" key="6">
    <source>
        <dbReference type="EMBL" id="AQT04553.1"/>
    </source>
</evidence>
<dbReference type="EMBL" id="CP014687">
    <property type="protein sequence ID" value="AQT04553.1"/>
    <property type="molecule type" value="Genomic_DNA"/>
</dbReference>